<dbReference type="Gene3D" id="1.10.260.40">
    <property type="entry name" value="lambda repressor-like DNA-binding domains"/>
    <property type="match status" value="1"/>
</dbReference>
<name>E6QKU7_9ZZZZ</name>
<evidence type="ECO:0000256" key="1">
    <source>
        <dbReference type="SAM" id="Phobius"/>
    </source>
</evidence>
<dbReference type="EMBL" id="CABQ01000154">
    <property type="protein sequence ID" value="CBI07867.1"/>
    <property type="molecule type" value="Genomic_DNA"/>
</dbReference>
<dbReference type="Pfam" id="PF13413">
    <property type="entry name" value="HTH_25"/>
    <property type="match status" value="1"/>
</dbReference>
<dbReference type="GO" id="GO:0003677">
    <property type="term" value="F:DNA binding"/>
    <property type="evidence" value="ECO:0007669"/>
    <property type="project" value="InterPro"/>
</dbReference>
<reference evidence="2" key="1">
    <citation type="submission" date="2009-10" db="EMBL/GenBank/DDBJ databases">
        <title>Diversity of trophic interactions inside an arsenic-rich microbial ecosystem.</title>
        <authorList>
            <person name="Bertin P.N."/>
            <person name="Heinrich-Salmeron A."/>
            <person name="Pelletier E."/>
            <person name="Goulhen-Chollet F."/>
            <person name="Arsene-Ploetze F."/>
            <person name="Gallien S."/>
            <person name="Calteau A."/>
            <person name="Vallenet D."/>
            <person name="Casiot C."/>
            <person name="Chane-Woon-Ming B."/>
            <person name="Giloteaux L."/>
            <person name="Barakat M."/>
            <person name="Bonnefoy V."/>
            <person name="Bruneel O."/>
            <person name="Chandler M."/>
            <person name="Cleiss J."/>
            <person name="Duran R."/>
            <person name="Elbaz-Poulichet F."/>
            <person name="Fonknechten N."/>
            <person name="Lauga B."/>
            <person name="Mornico D."/>
            <person name="Ortet P."/>
            <person name="Schaeffer C."/>
            <person name="Siguier P."/>
            <person name="Alexander Thil Smith A."/>
            <person name="Van Dorsselaer A."/>
            <person name="Weissenbach J."/>
            <person name="Medigue C."/>
            <person name="Le Paslier D."/>
        </authorList>
    </citation>
    <scope>NUCLEOTIDE SEQUENCE</scope>
</reference>
<evidence type="ECO:0000313" key="2">
    <source>
        <dbReference type="EMBL" id="CBI07867.1"/>
    </source>
</evidence>
<keyword evidence="1" id="KW-1133">Transmembrane helix</keyword>
<feature type="transmembrane region" description="Helical" evidence="1">
    <location>
        <begin position="113"/>
        <end position="137"/>
    </location>
</feature>
<organism evidence="2">
    <name type="scientific">mine drainage metagenome</name>
    <dbReference type="NCBI Taxonomy" id="410659"/>
    <lineage>
        <taxon>unclassified sequences</taxon>
        <taxon>metagenomes</taxon>
        <taxon>ecological metagenomes</taxon>
    </lineage>
</organism>
<keyword evidence="1" id="KW-0472">Membrane</keyword>
<dbReference type="InterPro" id="IPR050400">
    <property type="entry name" value="Bact_Cytoskel_RodZ"/>
</dbReference>
<gene>
    <name evidence="2" type="ORF">CARN6_1270</name>
</gene>
<dbReference type="SUPFAM" id="SSF47413">
    <property type="entry name" value="lambda repressor-like DNA-binding domains"/>
    <property type="match status" value="1"/>
</dbReference>
<dbReference type="PANTHER" id="PTHR34475">
    <property type="match status" value="1"/>
</dbReference>
<dbReference type="PANTHER" id="PTHR34475:SF1">
    <property type="entry name" value="CYTOSKELETON PROTEIN RODZ"/>
    <property type="match status" value="1"/>
</dbReference>
<keyword evidence="1" id="KW-0812">Transmembrane</keyword>
<dbReference type="AlphaFoldDB" id="E6QKU7"/>
<dbReference type="InterPro" id="IPR010982">
    <property type="entry name" value="Lambda_DNA-bd_dom_sf"/>
</dbReference>
<evidence type="ECO:0008006" key="3">
    <source>
        <dbReference type="Google" id="ProtNLM"/>
    </source>
</evidence>
<protein>
    <recommendedName>
        <fullName evidence="3">HTH cro/C1-type domain-containing protein</fullName>
    </recommendedName>
</protein>
<sequence length="171" mass="19582">MSIGTFGEDLRMERLSRGIKLEQITEITKVSQRYLHALESNQFRALPGGILNKGIVRAYVKVVGLDEIDWMTRFQRAYIASGELLDDDRNWIEFAANVGRARMRQRDLAQLRLKWLGAIALMLVVVLAAFLTVRYFGYRSGWWPEMLPLREWFGSLASLVSRLVSTSATRG</sequence>
<accession>E6QKU7</accession>
<proteinExistence type="predicted"/>
<comment type="caution">
    <text evidence="2">The sequence shown here is derived from an EMBL/GenBank/DDBJ whole genome shotgun (WGS) entry which is preliminary data.</text>
</comment>